<dbReference type="Gene3D" id="3.20.20.70">
    <property type="entry name" value="Aldolase class I"/>
    <property type="match status" value="1"/>
</dbReference>
<feature type="binding site" evidence="9 11">
    <location>
        <position position="216"/>
    </location>
    <ligand>
        <name>substrate</name>
    </ligand>
</feature>
<dbReference type="InterPro" id="IPR047596">
    <property type="entry name" value="OMPdecase_bac"/>
</dbReference>
<dbReference type="RefSeq" id="WP_069956802.1">
    <property type="nucleotide sequence ID" value="NZ_MCGG01000008.1"/>
</dbReference>
<feature type="domain" description="Orotidine 5'-phosphate decarboxylase" evidence="13">
    <location>
        <begin position="10"/>
        <end position="232"/>
    </location>
</feature>
<evidence type="ECO:0000256" key="7">
    <source>
        <dbReference type="ARBA" id="ARBA00049157"/>
    </source>
</evidence>
<evidence type="ECO:0000256" key="5">
    <source>
        <dbReference type="ARBA" id="ARBA00022975"/>
    </source>
</evidence>
<evidence type="ECO:0000256" key="6">
    <source>
        <dbReference type="ARBA" id="ARBA00023239"/>
    </source>
</evidence>
<keyword evidence="4 9" id="KW-0210">Decarboxylase</keyword>
<dbReference type="UniPathway" id="UPA00070">
    <property type="reaction ID" value="UER00120"/>
</dbReference>
<name>A0A1E5QBE2_9PROT</name>
<reference evidence="15" key="1">
    <citation type="submission" date="2016-07" db="EMBL/GenBank/DDBJ databases">
        <authorList>
            <person name="Florea S."/>
            <person name="Webb J.S."/>
            <person name="Jaromczyk J."/>
            <person name="Schardl C.L."/>
        </authorList>
    </citation>
    <scope>NUCLEOTIDE SEQUENCE [LARGE SCALE GENOMIC DNA]</scope>
    <source>
        <strain evidence="15">MV-1</strain>
    </source>
</reference>
<dbReference type="NCBIfam" id="NF001273">
    <property type="entry name" value="PRK00230.1"/>
    <property type="match status" value="1"/>
</dbReference>
<dbReference type="InterPro" id="IPR018089">
    <property type="entry name" value="OMPdecase_AS"/>
</dbReference>
<evidence type="ECO:0000256" key="10">
    <source>
        <dbReference type="PIRSR" id="PIRSR614732-1"/>
    </source>
</evidence>
<organism evidence="14 15">
    <name type="scientific">Magnetovibrio blakemorei</name>
    <dbReference type="NCBI Taxonomy" id="28181"/>
    <lineage>
        <taxon>Bacteria</taxon>
        <taxon>Pseudomonadati</taxon>
        <taxon>Pseudomonadota</taxon>
        <taxon>Alphaproteobacteria</taxon>
        <taxon>Rhodospirillales</taxon>
        <taxon>Magnetovibrionaceae</taxon>
        <taxon>Magnetovibrio</taxon>
    </lineage>
</organism>
<feature type="binding site" evidence="9 11">
    <location>
        <position position="187"/>
    </location>
    <ligand>
        <name>substrate</name>
    </ligand>
</feature>
<dbReference type="PANTHER" id="PTHR32119:SF2">
    <property type="entry name" value="OROTIDINE 5'-PHOSPHATE DECARBOXYLASE"/>
    <property type="match status" value="1"/>
</dbReference>
<dbReference type="CDD" id="cd04725">
    <property type="entry name" value="OMP_decarboxylase_like"/>
    <property type="match status" value="1"/>
</dbReference>
<dbReference type="PROSITE" id="PS00156">
    <property type="entry name" value="OMPDECASE"/>
    <property type="match status" value="1"/>
</dbReference>
<evidence type="ECO:0000256" key="9">
    <source>
        <dbReference type="HAMAP-Rule" id="MF_01200"/>
    </source>
</evidence>
<dbReference type="InterPro" id="IPR014732">
    <property type="entry name" value="OMPdecase"/>
</dbReference>
<keyword evidence="6 9" id="KW-0456">Lyase</keyword>
<feature type="active site" description="For OMPdecase activity" evidence="10">
    <location>
        <position position="65"/>
    </location>
</feature>
<dbReference type="GO" id="GO:0004590">
    <property type="term" value="F:orotidine-5'-phosphate decarboxylase activity"/>
    <property type="evidence" value="ECO:0007669"/>
    <property type="project" value="UniProtKB-UniRule"/>
</dbReference>
<feature type="binding site" evidence="9 11">
    <location>
        <position position="38"/>
    </location>
    <ligand>
        <name>substrate</name>
    </ligand>
</feature>
<feature type="active site" description="Proton donor" evidence="9">
    <location>
        <position position="67"/>
    </location>
</feature>
<comment type="function">
    <text evidence="1 9">Catalyzes the decarboxylation of orotidine 5'-monophosphate (OMP) to uridine 5'-monophosphate (UMP).</text>
</comment>
<feature type="binding site" evidence="9">
    <location>
        <begin position="65"/>
        <end position="74"/>
    </location>
    <ligand>
        <name>substrate</name>
    </ligand>
</feature>
<dbReference type="NCBIfam" id="TIGR01740">
    <property type="entry name" value="pyrF"/>
    <property type="match status" value="1"/>
</dbReference>
<feature type="binding site" evidence="9 11">
    <location>
        <position position="16"/>
    </location>
    <ligand>
        <name>substrate</name>
    </ligand>
</feature>
<dbReference type="SMART" id="SM00934">
    <property type="entry name" value="OMPdecase"/>
    <property type="match status" value="1"/>
</dbReference>
<dbReference type="GO" id="GO:0005829">
    <property type="term" value="C:cytosol"/>
    <property type="evidence" value="ECO:0007669"/>
    <property type="project" value="TreeGrafter"/>
</dbReference>
<evidence type="ECO:0000256" key="12">
    <source>
        <dbReference type="RuleBase" id="RU000512"/>
    </source>
</evidence>
<dbReference type="STRING" id="28181.BEN30_04480"/>
<dbReference type="FunFam" id="3.20.20.70:FF:000015">
    <property type="entry name" value="Orotidine 5'-phosphate decarboxylase"/>
    <property type="match status" value="1"/>
</dbReference>
<dbReference type="Proteomes" id="UP000095347">
    <property type="component" value="Unassembled WGS sequence"/>
</dbReference>
<evidence type="ECO:0000256" key="4">
    <source>
        <dbReference type="ARBA" id="ARBA00022793"/>
    </source>
</evidence>
<evidence type="ECO:0000259" key="13">
    <source>
        <dbReference type="SMART" id="SM00934"/>
    </source>
</evidence>
<feature type="binding site" evidence="9 11">
    <location>
        <position position="196"/>
    </location>
    <ligand>
        <name>substrate</name>
    </ligand>
</feature>
<dbReference type="OrthoDB" id="9806203at2"/>
<feature type="binding site" evidence="9 11">
    <location>
        <position position="126"/>
    </location>
    <ligand>
        <name>substrate</name>
    </ligand>
</feature>
<evidence type="ECO:0000256" key="3">
    <source>
        <dbReference type="ARBA" id="ARBA00011738"/>
    </source>
</evidence>
<dbReference type="InterPro" id="IPR013785">
    <property type="entry name" value="Aldolase_TIM"/>
</dbReference>
<dbReference type="HAMAP" id="MF_01200_B">
    <property type="entry name" value="OMPdecase_type1_B"/>
    <property type="match status" value="1"/>
</dbReference>
<sequence length="237" mass="25253">MVGIEHPRQRIFVALDMTDLGRAVELAHGLKGAVGGVKLGKEFFTAHGPDGVHRVTECGMPLFLDLKFHDIPNTVAGAIRASLALNPFIVNVHAGGGRRMMWAAAEAANQAPAETRPNVIGVTVLTSMAREDLAEVGVDEDPLEQVLRLGRLAKSSGLDGVVCSAKEVVALRGSVGRDFLLVVPGIRPTWASTDDQRRVVTPKDAVDLGADYLVIGRPITAHNHPLEAARLIAEELS</sequence>
<dbReference type="Pfam" id="PF00215">
    <property type="entry name" value="OMPdecase"/>
    <property type="match status" value="1"/>
</dbReference>
<comment type="catalytic activity">
    <reaction evidence="7 9 12">
        <text>orotidine 5'-phosphate + H(+) = UMP + CO2</text>
        <dbReference type="Rhea" id="RHEA:11596"/>
        <dbReference type="ChEBI" id="CHEBI:15378"/>
        <dbReference type="ChEBI" id="CHEBI:16526"/>
        <dbReference type="ChEBI" id="CHEBI:57538"/>
        <dbReference type="ChEBI" id="CHEBI:57865"/>
        <dbReference type="EC" id="4.1.1.23"/>
    </reaction>
</comment>
<dbReference type="GO" id="GO:0006207">
    <property type="term" value="P:'de novo' pyrimidine nucleobase biosynthetic process"/>
    <property type="evidence" value="ECO:0007669"/>
    <property type="project" value="InterPro"/>
</dbReference>
<dbReference type="InterPro" id="IPR011060">
    <property type="entry name" value="RibuloseP-bd_barrel"/>
</dbReference>
<gene>
    <name evidence="9" type="primary">pyrF</name>
    <name evidence="14" type="ORF">BEN30_04480</name>
</gene>
<feature type="binding site" evidence="9 11">
    <location>
        <position position="217"/>
    </location>
    <ligand>
        <name>substrate</name>
    </ligand>
</feature>
<comment type="caution">
    <text evidence="14">The sequence shown here is derived from an EMBL/GenBank/DDBJ whole genome shotgun (WGS) entry which is preliminary data.</text>
</comment>
<evidence type="ECO:0000256" key="11">
    <source>
        <dbReference type="PIRSR" id="PIRSR614732-2"/>
    </source>
</evidence>
<accession>A0A1E5QBE2</accession>
<dbReference type="GO" id="GO:0044205">
    <property type="term" value="P:'de novo' UMP biosynthetic process"/>
    <property type="evidence" value="ECO:0007669"/>
    <property type="project" value="UniProtKB-UniRule"/>
</dbReference>
<dbReference type="AlphaFoldDB" id="A0A1E5QBE2"/>
<feature type="active site" description="For OMPdecase activity" evidence="10">
    <location>
        <position position="67"/>
    </location>
</feature>
<dbReference type="PANTHER" id="PTHR32119">
    <property type="entry name" value="OROTIDINE 5'-PHOSPHATE DECARBOXYLASE"/>
    <property type="match status" value="1"/>
</dbReference>
<feature type="active site" description="For OMPdecase activity" evidence="10">
    <location>
        <position position="70"/>
    </location>
</feature>
<proteinExistence type="inferred from homology"/>
<evidence type="ECO:0000313" key="14">
    <source>
        <dbReference type="EMBL" id="OEJ69338.1"/>
    </source>
</evidence>
<dbReference type="EC" id="4.1.1.23" evidence="9"/>
<comment type="subunit">
    <text evidence="3 9">Homodimer.</text>
</comment>
<comment type="similarity">
    <text evidence="8 9">Belongs to the OMP decarboxylase family. Type 1 subfamily.</text>
</comment>
<dbReference type="EMBL" id="MCGG01000008">
    <property type="protein sequence ID" value="OEJ69338.1"/>
    <property type="molecule type" value="Genomic_DNA"/>
</dbReference>
<evidence type="ECO:0000256" key="2">
    <source>
        <dbReference type="ARBA" id="ARBA00004861"/>
    </source>
</evidence>
<evidence type="ECO:0000256" key="1">
    <source>
        <dbReference type="ARBA" id="ARBA00002356"/>
    </source>
</evidence>
<dbReference type="SUPFAM" id="SSF51366">
    <property type="entry name" value="Ribulose-phoshate binding barrel"/>
    <property type="match status" value="1"/>
</dbReference>
<keyword evidence="15" id="KW-1185">Reference proteome</keyword>
<evidence type="ECO:0000313" key="15">
    <source>
        <dbReference type="Proteomes" id="UP000095347"/>
    </source>
</evidence>
<comment type="pathway">
    <text evidence="2 9 12">Pyrimidine metabolism; UMP biosynthesis via de novo pathway; UMP from orotate: step 2/2.</text>
</comment>
<protein>
    <recommendedName>
        <fullName evidence="9">Orotidine 5'-phosphate decarboxylase</fullName>
        <ecNumber evidence="9">4.1.1.23</ecNumber>
    </recommendedName>
    <alternativeName>
        <fullName evidence="9">OMP decarboxylase</fullName>
        <shortName evidence="9">OMPDCase</shortName>
        <shortName evidence="9">OMPdecase</shortName>
    </alternativeName>
</protein>
<evidence type="ECO:0000256" key="8">
    <source>
        <dbReference type="ARBA" id="ARBA00061012"/>
    </source>
</evidence>
<dbReference type="InterPro" id="IPR001754">
    <property type="entry name" value="OMPdeCOase_dom"/>
</dbReference>
<keyword evidence="5 9" id="KW-0665">Pyrimidine biosynthesis</keyword>